<name>A0A2P4Y023_9STRA</name>
<reference evidence="2 3" key="1">
    <citation type="journal article" date="2017" name="Genome Biol. Evol.">
        <title>Phytophthora megakarya and P. palmivora, closely related causal agents of cacao black pod rot, underwent increases in genome sizes and gene numbers by different mechanisms.</title>
        <authorList>
            <person name="Ali S.S."/>
            <person name="Shao J."/>
            <person name="Lary D.J."/>
            <person name="Kronmiller B."/>
            <person name="Shen D."/>
            <person name="Strem M.D."/>
            <person name="Amoako-Attah I."/>
            <person name="Akrofi A.Y."/>
            <person name="Begoude B.A."/>
            <person name="Ten Hoopen G.M."/>
            <person name="Coulibaly K."/>
            <person name="Kebe B.I."/>
            <person name="Melnick R.L."/>
            <person name="Guiltinan M.J."/>
            <person name="Tyler B.M."/>
            <person name="Meinhardt L.W."/>
            <person name="Bailey B.A."/>
        </authorList>
    </citation>
    <scope>NUCLEOTIDE SEQUENCE [LARGE SCALE GENOMIC DNA]</scope>
    <source>
        <strain evidence="3">sbr112.9</strain>
    </source>
</reference>
<evidence type="ECO:0008006" key="4">
    <source>
        <dbReference type="Google" id="ProtNLM"/>
    </source>
</evidence>
<organism evidence="2 3">
    <name type="scientific">Phytophthora palmivora</name>
    <dbReference type="NCBI Taxonomy" id="4796"/>
    <lineage>
        <taxon>Eukaryota</taxon>
        <taxon>Sar</taxon>
        <taxon>Stramenopiles</taxon>
        <taxon>Oomycota</taxon>
        <taxon>Peronosporomycetes</taxon>
        <taxon>Peronosporales</taxon>
        <taxon>Peronosporaceae</taxon>
        <taxon>Phytophthora</taxon>
    </lineage>
</organism>
<evidence type="ECO:0000256" key="1">
    <source>
        <dbReference type="SAM" id="Phobius"/>
    </source>
</evidence>
<feature type="transmembrane region" description="Helical" evidence="1">
    <location>
        <begin position="32"/>
        <end position="52"/>
    </location>
</feature>
<dbReference type="EMBL" id="NCKW01006596">
    <property type="protein sequence ID" value="POM71155.1"/>
    <property type="molecule type" value="Genomic_DNA"/>
</dbReference>
<dbReference type="OrthoDB" id="6081786at2759"/>
<evidence type="ECO:0000313" key="2">
    <source>
        <dbReference type="EMBL" id="POM71155.1"/>
    </source>
</evidence>
<proteinExistence type="predicted"/>
<feature type="transmembrane region" description="Helical" evidence="1">
    <location>
        <begin position="116"/>
        <end position="135"/>
    </location>
</feature>
<evidence type="ECO:0000313" key="3">
    <source>
        <dbReference type="Proteomes" id="UP000237271"/>
    </source>
</evidence>
<accession>A0A2P4Y023</accession>
<keyword evidence="1" id="KW-0472">Membrane</keyword>
<dbReference type="AlphaFoldDB" id="A0A2P4Y023"/>
<gene>
    <name evidence="2" type="ORF">PHPALM_12313</name>
</gene>
<feature type="transmembrane region" description="Helical" evidence="1">
    <location>
        <begin position="64"/>
        <end position="89"/>
    </location>
</feature>
<dbReference type="Proteomes" id="UP000237271">
    <property type="component" value="Unassembled WGS sequence"/>
</dbReference>
<keyword evidence="3" id="KW-1185">Reference proteome</keyword>
<keyword evidence="1" id="KW-0812">Transmembrane</keyword>
<sequence>MANIPLVAAQETEKGAETAGNEGELEMESGRVGVVAAVTISTLVAISILFEISTEQLREHTDELNMPFVNTVFGELTTLGFIGLLLFVVTKMEVLPWLSRHVLGGSAELQEIIEKLHMALFLFIVIFLVLCLGLLRLGMH</sequence>
<keyword evidence="1" id="KW-1133">Transmembrane helix</keyword>
<comment type="caution">
    <text evidence="2">The sequence shown here is derived from an EMBL/GenBank/DDBJ whole genome shotgun (WGS) entry which is preliminary data.</text>
</comment>
<feature type="non-terminal residue" evidence="2">
    <location>
        <position position="140"/>
    </location>
</feature>
<protein>
    <recommendedName>
        <fullName evidence="4">Transmembrane protein</fullName>
    </recommendedName>
</protein>